<dbReference type="OMA" id="YITRRIR"/>
<keyword evidence="1" id="KW-1133">Transmembrane helix</keyword>
<evidence type="ECO:0000256" key="1">
    <source>
        <dbReference type="SAM" id="Phobius"/>
    </source>
</evidence>
<feature type="transmembrane region" description="Helical" evidence="1">
    <location>
        <begin position="133"/>
        <end position="152"/>
    </location>
</feature>
<organism evidence="2 3">
    <name type="scientific">Hypholoma sublateritium (strain FD-334 SS-4)</name>
    <dbReference type="NCBI Taxonomy" id="945553"/>
    <lineage>
        <taxon>Eukaryota</taxon>
        <taxon>Fungi</taxon>
        <taxon>Dikarya</taxon>
        <taxon>Basidiomycota</taxon>
        <taxon>Agaricomycotina</taxon>
        <taxon>Agaricomycetes</taxon>
        <taxon>Agaricomycetidae</taxon>
        <taxon>Agaricales</taxon>
        <taxon>Agaricineae</taxon>
        <taxon>Strophariaceae</taxon>
        <taxon>Hypholoma</taxon>
    </lineage>
</organism>
<protein>
    <recommendedName>
        <fullName evidence="4">G-protein coupled receptors family 1 profile domain-containing protein</fullName>
    </recommendedName>
</protein>
<name>A0A0D2Q0U7_HYPSF</name>
<reference evidence="3" key="1">
    <citation type="submission" date="2014-04" db="EMBL/GenBank/DDBJ databases">
        <title>Evolutionary Origins and Diversification of the Mycorrhizal Mutualists.</title>
        <authorList>
            <consortium name="DOE Joint Genome Institute"/>
            <consortium name="Mycorrhizal Genomics Consortium"/>
            <person name="Kohler A."/>
            <person name="Kuo A."/>
            <person name="Nagy L.G."/>
            <person name="Floudas D."/>
            <person name="Copeland A."/>
            <person name="Barry K.W."/>
            <person name="Cichocki N."/>
            <person name="Veneault-Fourrey C."/>
            <person name="LaButti K."/>
            <person name="Lindquist E.A."/>
            <person name="Lipzen A."/>
            <person name="Lundell T."/>
            <person name="Morin E."/>
            <person name="Murat C."/>
            <person name="Riley R."/>
            <person name="Ohm R."/>
            <person name="Sun H."/>
            <person name="Tunlid A."/>
            <person name="Henrissat B."/>
            <person name="Grigoriev I.V."/>
            <person name="Hibbett D.S."/>
            <person name="Martin F."/>
        </authorList>
    </citation>
    <scope>NUCLEOTIDE SEQUENCE [LARGE SCALE GENOMIC DNA]</scope>
    <source>
        <strain evidence="3">FD-334 SS-4</strain>
    </source>
</reference>
<feature type="transmembrane region" description="Helical" evidence="1">
    <location>
        <begin position="20"/>
        <end position="50"/>
    </location>
</feature>
<sequence length="292" mass="33204">MEHLLLSLNLWPDDVSLTLGHLPFFILGFLVESLLYGIHFVIFCLCLRILLPLRRKFQRMMLGAVIAMYLLATIDTAVSWHLILRRTAILYDSDSFTFLRIIYPKIVIHLINILISDSLLLIRCYVVWGRKSIVLYTAGPILVAITLLGFVTETTKSHSVKKFIAIYTLFTVAWNLIVTLLTAGRILWVSGQVKKIMGTKMVPRYHFAVAVIVESGLLYTVSTLLVVILSRTPYIVRDSGSSNFNSCRWYNADPAHRSSCNGKFYSQCSKDSDEAAGSDSTNRSRYDYQYRV</sequence>
<keyword evidence="1" id="KW-0812">Transmembrane</keyword>
<proteinExistence type="predicted"/>
<gene>
    <name evidence="2" type="ORF">HYPSUDRAFT_85624</name>
</gene>
<feature type="transmembrane region" description="Helical" evidence="1">
    <location>
        <begin position="164"/>
        <end position="184"/>
    </location>
</feature>
<evidence type="ECO:0000313" key="3">
    <source>
        <dbReference type="Proteomes" id="UP000054270"/>
    </source>
</evidence>
<dbReference type="OrthoDB" id="3019750at2759"/>
<dbReference type="Proteomes" id="UP000054270">
    <property type="component" value="Unassembled WGS sequence"/>
</dbReference>
<feature type="transmembrane region" description="Helical" evidence="1">
    <location>
        <begin position="102"/>
        <end position="126"/>
    </location>
</feature>
<evidence type="ECO:0000313" key="2">
    <source>
        <dbReference type="EMBL" id="KJA25145.1"/>
    </source>
</evidence>
<accession>A0A0D2Q0U7</accession>
<keyword evidence="1" id="KW-0472">Membrane</keyword>
<dbReference type="EMBL" id="KN817533">
    <property type="protein sequence ID" value="KJA25145.1"/>
    <property type="molecule type" value="Genomic_DNA"/>
</dbReference>
<feature type="transmembrane region" description="Helical" evidence="1">
    <location>
        <begin position="205"/>
        <end position="229"/>
    </location>
</feature>
<dbReference type="AlphaFoldDB" id="A0A0D2Q0U7"/>
<feature type="transmembrane region" description="Helical" evidence="1">
    <location>
        <begin position="62"/>
        <end position="82"/>
    </location>
</feature>
<evidence type="ECO:0008006" key="4">
    <source>
        <dbReference type="Google" id="ProtNLM"/>
    </source>
</evidence>
<keyword evidence="3" id="KW-1185">Reference proteome</keyword>